<evidence type="ECO:0008006" key="3">
    <source>
        <dbReference type="Google" id="ProtNLM"/>
    </source>
</evidence>
<dbReference type="RefSeq" id="WP_346103585.1">
    <property type="nucleotide sequence ID" value="NZ_BAAAMU010000011.1"/>
</dbReference>
<reference evidence="2" key="1">
    <citation type="journal article" date="2019" name="Int. J. Syst. Evol. Microbiol.">
        <title>The Global Catalogue of Microorganisms (GCM) 10K type strain sequencing project: providing services to taxonomists for standard genome sequencing and annotation.</title>
        <authorList>
            <consortium name="The Broad Institute Genomics Platform"/>
            <consortium name="The Broad Institute Genome Sequencing Center for Infectious Disease"/>
            <person name="Wu L."/>
            <person name="Ma J."/>
        </authorList>
    </citation>
    <scope>NUCLEOTIDE SEQUENCE [LARGE SCALE GENOMIC DNA]</scope>
    <source>
        <strain evidence="2">JCM 13929</strain>
    </source>
</reference>
<dbReference type="Proteomes" id="UP001500064">
    <property type="component" value="Unassembled WGS sequence"/>
</dbReference>
<comment type="caution">
    <text evidence="1">The sequence shown here is derived from an EMBL/GenBank/DDBJ whole genome shotgun (WGS) entry which is preliminary data.</text>
</comment>
<sequence>MAMPYGWILTEDHCGGTYKDRMRLVGTPAEKIDLELRLKAGEGVQFRLFDSDGGLDYVGRIIVPPGEEGGELWFAPLDWAKRDTGSTEVRYLNADNGKWEVL</sequence>
<accession>A0ABP4QW83</accession>
<evidence type="ECO:0000313" key="1">
    <source>
        <dbReference type="EMBL" id="GAA1624294.1"/>
    </source>
</evidence>
<gene>
    <name evidence="1" type="ORF">GCM10009733_021200</name>
</gene>
<dbReference type="EMBL" id="BAAAMU010000011">
    <property type="protein sequence ID" value="GAA1624294.1"/>
    <property type="molecule type" value="Genomic_DNA"/>
</dbReference>
<evidence type="ECO:0000313" key="2">
    <source>
        <dbReference type="Proteomes" id="UP001500064"/>
    </source>
</evidence>
<keyword evidence="2" id="KW-1185">Reference proteome</keyword>
<proteinExistence type="predicted"/>
<organism evidence="1 2">
    <name type="scientific">Nonomuraea maheshkhaliensis</name>
    <dbReference type="NCBI Taxonomy" id="419590"/>
    <lineage>
        <taxon>Bacteria</taxon>
        <taxon>Bacillati</taxon>
        <taxon>Actinomycetota</taxon>
        <taxon>Actinomycetes</taxon>
        <taxon>Streptosporangiales</taxon>
        <taxon>Streptosporangiaceae</taxon>
        <taxon>Nonomuraea</taxon>
    </lineage>
</organism>
<protein>
    <recommendedName>
        <fullName evidence="3">PLAT domain-containing protein</fullName>
    </recommendedName>
</protein>
<name>A0ABP4QW83_9ACTN</name>